<dbReference type="GO" id="GO:0045454">
    <property type="term" value="P:cell redox homeostasis"/>
    <property type="evidence" value="ECO:0007669"/>
    <property type="project" value="TreeGrafter"/>
</dbReference>
<dbReference type="SUPFAM" id="SSF48452">
    <property type="entry name" value="TPR-like"/>
    <property type="match status" value="1"/>
</dbReference>
<dbReference type="InterPro" id="IPR017937">
    <property type="entry name" value="Thioredoxin_CS"/>
</dbReference>
<feature type="region of interest" description="Disordered" evidence="7">
    <location>
        <begin position="1"/>
        <end position="50"/>
    </location>
</feature>
<gene>
    <name evidence="9" type="primary">trxA</name>
    <name evidence="9" type="ORF">ABS361_19070</name>
</gene>
<dbReference type="InterPro" id="IPR036249">
    <property type="entry name" value="Thioredoxin-like_sf"/>
</dbReference>
<keyword evidence="4" id="KW-1015">Disulfide bond</keyword>
<dbReference type="Pfam" id="PF00085">
    <property type="entry name" value="Thioredoxin"/>
    <property type="match status" value="1"/>
</dbReference>
<evidence type="ECO:0000259" key="8">
    <source>
        <dbReference type="PROSITE" id="PS51352"/>
    </source>
</evidence>
<keyword evidence="3" id="KW-0249">Electron transport</keyword>
<evidence type="ECO:0000256" key="4">
    <source>
        <dbReference type="ARBA" id="ARBA00023157"/>
    </source>
</evidence>
<feature type="compositionally biased region" description="Low complexity" evidence="7">
    <location>
        <begin position="1"/>
        <end position="18"/>
    </location>
</feature>
<dbReference type="PRINTS" id="PR00421">
    <property type="entry name" value="THIOREDOXIN"/>
</dbReference>
<evidence type="ECO:0000256" key="1">
    <source>
        <dbReference type="ARBA" id="ARBA00008987"/>
    </source>
</evidence>
<dbReference type="GO" id="GO:0015035">
    <property type="term" value="F:protein-disulfide reductase activity"/>
    <property type="evidence" value="ECO:0007669"/>
    <property type="project" value="UniProtKB-UniRule"/>
</dbReference>
<comment type="similarity">
    <text evidence="1">Belongs to the thioredoxin family.</text>
</comment>
<dbReference type="PROSITE" id="PS00194">
    <property type="entry name" value="THIOREDOXIN_1"/>
    <property type="match status" value="1"/>
</dbReference>
<dbReference type="PANTHER" id="PTHR45663:SF11">
    <property type="entry name" value="GEO12009P1"/>
    <property type="match status" value="1"/>
</dbReference>
<dbReference type="AlphaFoldDB" id="A0AAU7X8Q8"/>
<dbReference type="Gene3D" id="3.40.30.10">
    <property type="entry name" value="Glutaredoxin"/>
    <property type="match status" value="1"/>
</dbReference>
<proteinExistence type="inferred from homology"/>
<feature type="domain" description="Thioredoxin" evidence="8">
    <location>
        <begin position="28"/>
        <end position="158"/>
    </location>
</feature>
<evidence type="ECO:0000256" key="2">
    <source>
        <dbReference type="ARBA" id="ARBA00022448"/>
    </source>
</evidence>
<evidence type="ECO:0000256" key="5">
    <source>
        <dbReference type="ARBA" id="ARBA00023284"/>
    </source>
</evidence>
<dbReference type="Pfam" id="PF14559">
    <property type="entry name" value="TPR_19"/>
    <property type="match status" value="1"/>
</dbReference>
<dbReference type="InterPro" id="IPR005746">
    <property type="entry name" value="Thioredoxin"/>
</dbReference>
<dbReference type="CDD" id="cd02947">
    <property type="entry name" value="TRX_family"/>
    <property type="match status" value="1"/>
</dbReference>
<evidence type="ECO:0000256" key="6">
    <source>
        <dbReference type="NCBIfam" id="TIGR01068"/>
    </source>
</evidence>
<dbReference type="FunFam" id="3.40.30.10:FF:000001">
    <property type="entry name" value="Thioredoxin"/>
    <property type="match status" value="1"/>
</dbReference>
<dbReference type="InterPro" id="IPR013766">
    <property type="entry name" value="Thioredoxin_domain"/>
</dbReference>
<dbReference type="Pfam" id="PF14561">
    <property type="entry name" value="TPR_20"/>
    <property type="match status" value="1"/>
</dbReference>
<dbReference type="InterPro" id="IPR011990">
    <property type="entry name" value="TPR-like_helical_dom_sf"/>
</dbReference>
<keyword evidence="5" id="KW-0676">Redox-active center</keyword>
<dbReference type="PANTHER" id="PTHR45663">
    <property type="entry name" value="GEO12009P1"/>
    <property type="match status" value="1"/>
</dbReference>
<organism evidence="9">
    <name type="scientific">Methyloraptor flagellatus</name>
    <dbReference type="NCBI Taxonomy" id="3162530"/>
    <lineage>
        <taxon>Bacteria</taxon>
        <taxon>Pseudomonadati</taxon>
        <taxon>Pseudomonadota</taxon>
        <taxon>Alphaproteobacteria</taxon>
        <taxon>Hyphomicrobiales</taxon>
        <taxon>Ancalomicrobiaceae</taxon>
        <taxon>Methyloraptor</taxon>
    </lineage>
</organism>
<dbReference type="PROSITE" id="PS51352">
    <property type="entry name" value="THIOREDOXIN_2"/>
    <property type="match status" value="1"/>
</dbReference>
<feature type="compositionally biased region" description="Low complexity" evidence="7">
    <location>
        <begin position="34"/>
        <end position="49"/>
    </location>
</feature>
<dbReference type="KEGG" id="mflg:ABS361_19070"/>
<protein>
    <recommendedName>
        <fullName evidence="6">Thioredoxin</fullName>
    </recommendedName>
</protein>
<evidence type="ECO:0000313" key="9">
    <source>
        <dbReference type="EMBL" id="XBY44122.1"/>
    </source>
</evidence>
<dbReference type="EMBL" id="CP158568">
    <property type="protein sequence ID" value="XBY44122.1"/>
    <property type="molecule type" value="Genomic_DNA"/>
</dbReference>
<dbReference type="SUPFAM" id="SSF52833">
    <property type="entry name" value="Thioredoxin-like"/>
    <property type="match status" value="1"/>
</dbReference>
<reference evidence="9" key="1">
    <citation type="submission" date="2024-06" db="EMBL/GenBank/DDBJ databases">
        <title>Methylostella associata gen. nov., sp. nov., a novel Ancalomicrobiaceae-affiliated facultatively methylotrophic bacteria that feed on methanotrophs of the genus Methylococcus.</title>
        <authorList>
            <person name="Saltykova V."/>
            <person name="Danilova O.V."/>
            <person name="Oshkin I.Y."/>
            <person name="Belova S.E."/>
            <person name="Pimenov N.V."/>
            <person name="Dedysh S.N."/>
        </authorList>
    </citation>
    <scope>NUCLEOTIDE SEQUENCE</scope>
    <source>
        <strain evidence="9">S20</strain>
    </source>
</reference>
<name>A0AAU7X8Q8_9HYPH</name>
<evidence type="ECO:0000256" key="7">
    <source>
        <dbReference type="SAM" id="MobiDB-lite"/>
    </source>
</evidence>
<sequence>MSGPSFSYGNSYSGSVSGSAGGQAGGQATARFEAPQAPASPGPAGAAPGDLIKETTTRDFVKDVIEASRQQPVLVDFWAEWCGPCKQLTPVIEKVVKNAKGKVKLVKMNIDHHPEVAGQLGIRSIPAVIAFKNGQPLDGFMGAVPETQIQSFIERVAGPVGPSDVETLLAEAAAAEAEGDLQGAAELFAAVREMEPDNLDGTAGLARIFVTAKEFDQARALLAEVPAAKQGDPKIAGVKAQLELAENAAKLGDPTALEARIAHDPNDHDARFNLALILNAHGHREGAVDHLIEIVRRKRDWNEEAARKQLVQFFEAWGPKDEMTLYGRRRLSSVLFA</sequence>
<dbReference type="Gene3D" id="1.25.40.10">
    <property type="entry name" value="Tetratricopeptide repeat domain"/>
    <property type="match status" value="2"/>
</dbReference>
<keyword evidence="2" id="KW-0813">Transport</keyword>
<dbReference type="RefSeq" id="WP_407049216.1">
    <property type="nucleotide sequence ID" value="NZ_CP158568.1"/>
</dbReference>
<evidence type="ECO:0000256" key="3">
    <source>
        <dbReference type="ARBA" id="ARBA00022982"/>
    </source>
</evidence>
<dbReference type="GO" id="GO:0005829">
    <property type="term" value="C:cytosol"/>
    <property type="evidence" value="ECO:0007669"/>
    <property type="project" value="TreeGrafter"/>
</dbReference>
<accession>A0AAU7X8Q8</accession>
<dbReference type="GO" id="GO:0006950">
    <property type="term" value="P:response to stress"/>
    <property type="evidence" value="ECO:0007669"/>
    <property type="project" value="UniProtKB-ARBA"/>
</dbReference>
<dbReference type="NCBIfam" id="TIGR01068">
    <property type="entry name" value="thioredoxin"/>
    <property type="match status" value="1"/>
</dbReference>